<evidence type="ECO:0000313" key="3">
    <source>
        <dbReference type="EMBL" id="MXR20000.1"/>
    </source>
</evidence>
<evidence type="ECO:0000256" key="1">
    <source>
        <dbReference type="SAM" id="MobiDB-lite"/>
    </source>
</evidence>
<feature type="domain" description="Halobacterial output" evidence="2">
    <location>
        <begin position="9"/>
        <end position="81"/>
    </location>
</feature>
<dbReference type="Pfam" id="PF18545">
    <property type="entry name" value="HalOD1"/>
    <property type="match status" value="1"/>
</dbReference>
<protein>
    <recommendedName>
        <fullName evidence="2">Halobacterial output domain-containing protein</fullName>
    </recommendedName>
</protein>
<gene>
    <name evidence="3" type="ORF">GRX66_05065</name>
</gene>
<evidence type="ECO:0000313" key="4">
    <source>
        <dbReference type="Proteomes" id="UP000471521"/>
    </source>
</evidence>
<dbReference type="EMBL" id="WUUU01000023">
    <property type="protein sequence ID" value="MXR20000.1"/>
    <property type="molecule type" value="Genomic_DNA"/>
</dbReference>
<dbReference type="Proteomes" id="UP000471521">
    <property type="component" value="Unassembled WGS sequence"/>
</dbReference>
<dbReference type="OrthoDB" id="221929at2157"/>
<organism evidence="3 4">
    <name type="scientific">Halobacterium bonnevillei</name>
    <dbReference type="NCBI Taxonomy" id="2692200"/>
    <lineage>
        <taxon>Archaea</taxon>
        <taxon>Methanobacteriati</taxon>
        <taxon>Methanobacteriota</taxon>
        <taxon>Stenosarchaea group</taxon>
        <taxon>Halobacteria</taxon>
        <taxon>Halobacteriales</taxon>
        <taxon>Halobacteriaceae</taxon>
        <taxon>Halobacterium</taxon>
    </lineage>
</organism>
<accession>A0A6B0SM66</accession>
<keyword evidence="4" id="KW-1185">Reference proteome</keyword>
<dbReference type="InterPro" id="IPR040624">
    <property type="entry name" value="HalOD1"/>
</dbReference>
<dbReference type="RefSeq" id="WP_159525564.1">
    <property type="nucleotide sequence ID" value="NZ_WUUU01000023.1"/>
</dbReference>
<feature type="region of interest" description="Disordered" evidence="1">
    <location>
        <begin position="86"/>
        <end position="115"/>
    </location>
</feature>
<dbReference type="AlphaFoldDB" id="A0A6B0SM66"/>
<comment type="caution">
    <text evidence="3">The sequence shown here is derived from an EMBL/GenBank/DDBJ whole genome shotgun (WGS) entry which is preliminary data.</text>
</comment>
<name>A0A6B0SM66_9EURY</name>
<feature type="compositionally biased region" description="Polar residues" evidence="1">
    <location>
        <begin position="93"/>
        <end position="115"/>
    </location>
</feature>
<sequence>MESTINTIEYEQVSRRVVEQVAAETGIDSHNLEPLHDHVDPDGLVRLFADTSDTRRDRGRVTFPMAGCQVTVHAYGAVEVTLQGDPVDVTAADDQTASPTAAADQPSSYPAESPD</sequence>
<proteinExistence type="predicted"/>
<evidence type="ECO:0000259" key="2">
    <source>
        <dbReference type="Pfam" id="PF18545"/>
    </source>
</evidence>
<reference evidence="3 4" key="1">
    <citation type="submission" date="2019-12" db="EMBL/GenBank/DDBJ databases">
        <title>Isolation and characterization of three novel carbon monoxide-oxidizing members of Halobacteria from salione crusts and soils.</title>
        <authorList>
            <person name="Myers M.R."/>
            <person name="King G.M."/>
        </authorList>
    </citation>
    <scope>NUCLEOTIDE SEQUENCE [LARGE SCALE GENOMIC DNA]</scope>
    <source>
        <strain evidence="3 4">PCN9</strain>
    </source>
</reference>